<evidence type="ECO:0000313" key="7">
    <source>
        <dbReference type="Proteomes" id="UP000286268"/>
    </source>
</evidence>
<dbReference type="Proteomes" id="UP000286268">
    <property type="component" value="Chromosome"/>
</dbReference>
<dbReference type="KEGG" id="cmah:C1I91_23930"/>
<dbReference type="InterPro" id="IPR050490">
    <property type="entry name" value="Bact_solute-bd_prot1"/>
</dbReference>
<keyword evidence="3" id="KW-0472">Membrane</keyword>
<accession>A0A410DZE3</accession>
<sequence length="436" mass="50445">MKRNSVNLKTIVLIFVCLSIPSLLIIKFSTSKVNASNVNDFKSSKLEGNITFVSNRTDKSKELKQMIDNFERENPKVKVNLELIGDTEEILRRKASVGELADITVVPQVINVSDFDNYFLPIDDLGFNEDNMYNCNTNIGRQDKLYELTTSLAWQGVIYNKQIFKKAGISSLPKNTNEFLAVCDKIKKLGITPMALCYKEQWGMGLWLDSIPYLIDKDLERKTIVQSMPILGEESSVYKSLEILRHIGDMGYCEDDLFDYDWQQCKNDLKDGKVAMFIWNSDFVSQLEDLGAPKDQFDMFPIPETKYISIGGDSRYAVSKTTKYPEAAKAFLKFMFEDDRYAKAVNIRSSLKNNEENKKLLADLKKFDMPIVMEGDVYKFQSKEDIKNHNRYYDLRKITELEGRFAQQYVISKDVGSLRKEINKKWDFYRDNTKEN</sequence>
<keyword evidence="4" id="KW-0564">Palmitate</keyword>
<keyword evidence="2" id="KW-0732">Signal</keyword>
<name>A0A410DZE3_9CLOT</name>
<evidence type="ECO:0000256" key="1">
    <source>
        <dbReference type="ARBA" id="ARBA00022475"/>
    </source>
</evidence>
<dbReference type="SUPFAM" id="SSF53850">
    <property type="entry name" value="Periplasmic binding protein-like II"/>
    <property type="match status" value="1"/>
</dbReference>
<evidence type="ECO:0000313" key="6">
    <source>
        <dbReference type="EMBL" id="QAA34442.1"/>
    </source>
</evidence>
<dbReference type="PANTHER" id="PTHR43649:SF33">
    <property type="entry name" value="POLYGALACTURONAN_RHAMNOGALACTURONAN-BINDING PROTEIN YTCQ"/>
    <property type="match status" value="1"/>
</dbReference>
<evidence type="ECO:0000256" key="5">
    <source>
        <dbReference type="ARBA" id="ARBA00023288"/>
    </source>
</evidence>
<keyword evidence="5" id="KW-0449">Lipoprotein</keyword>
<evidence type="ECO:0000256" key="2">
    <source>
        <dbReference type="ARBA" id="ARBA00022729"/>
    </source>
</evidence>
<dbReference type="PANTHER" id="PTHR43649">
    <property type="entry name" value="ARABINOSE-BINDING PROTEIN-RELATED"/>
    <property type="match status" value="1"/>
</dbReference>
<dbReference type="AlphaFoldDB" id="A0A410DZE3"/>
<dbReference type="Pfam" id="PF01547">
    <property type="entry name" value="SBP_bac_1"/>
    <property type="match status" value="1"/>
</dbReference>
<evidence type="ECO:0000256" key="3">
    <source>
        <dbReference type="ARBA" id="ARBA00023136"/>
    </source>
</evidence>
<protein>
    <submittedName>
        <fullName evidence="6">ABC transporter substrate-binding protein</fullName>
    </submittedName>
</protein>
<dbReference type="Gene3D" id="3.40.190.10">
    <property type="entry name" value="Periplasmic binding protein-like II"/>
    <property type="match status" value="2"/>
</dbReference>
<gene>
    <name evidence="6" type="ORF">C1I91_23930</name>
</gene>
<dbReference type="RefSeq" id="WP_128215156.1">
    <property type="nucleotide sequence ID" value="NZ_CP025746.1"/>
</dbReference>
<dbReference type="OrthoDB" id="42940at2"/>
<dbReference type="InterPro" id="IPR006059">
    <property type="entry name" value="SBP"/>
</dbReference>
<keyword evidence="1" id="KW-1003">Cell membrane</keyword>
<organism evidence="6 7">
    <name type="scientific">Clostridium manihotivorum</name>
    <dbReference type="NCBI Taxonomy" id="2320868"/>
    <lineage>
        <taxon>Bacteria</taxon>
        <taxon>Bacillati</taxon>
        <taxon>Bacillota</taxon>
        <taxon>Clostridia</taxon>
        <taxon>Eubacteriales</taxon>
        <taxon>Clostridiaceae</taxon>
        <taxon>Clostridium</taxon>
    </lineage>
</organism>
<evidence type="ECO:0000256" key="4">
    <source>
        <dbReference type="ARBA" id="ARBA00023139"/>
    </source>
</evidence>
<reference evidence="6 7" key="1">
    <citation type="submission" date="2018-01" db="EMBL/GenBank/DDBJ databases">
        <title>Genome Sequencing and Assembly of Anaerobacter polyendosporus strain CT4.</title>
        <authorList>
            <person name="Tachaapaikoon C."/>
            <person name="Sutheeworapong S."/>
            <person name="Jenjaroenpun P."/>
            <person name="Wongsurawat T."/>
            <person name="Nookeaw I."/>
            <person name="Cheawchanlertfa P."/>
            <person name="Kosugi A."/>
            <person name="Cheevadhanarak S."/>
            <person name="Ratanakhanokchai K."/>
        </authorList>
    </citation>
    <scope>NUCLEOTIDE SEQUENCE [LARGE SCALE GENOMIC DNA]</scope>
    <source>
        <strain evidence="6 7">CT4</strain>
    </source>
</reference>
<keyword evidence="7" id="KW-1185">Reference proteome</keyword>
<proteinExistence type="predicted"/>
<dbReference type="EMBL" id="CP025746">
    <property type="protein sequence ID" value="QAA34442.1"/>
    <property type="molecule type" value="Genomic_DNA"/>
</dbReference>